<dbReference type="RefSeq" id="WP_316788683.1">
    <property type="nucleotide sequence ID" value="NZ_CP053540.1"/>
</dbReference>
<dbReference type="EMBL" id="CP053540">
    <property type="protein sequence ID" value="WOB45102.1"/>
    <property type="molecule type" value="Genomic_DNA"/>
</dbReference>
<dbReference type="AlphaFoldDB" id="A0AA97BN76"/>
<gene>
    <name evidence="1" type="ORF">HNI00_19600</name>
</gene>
<protein>
    <submittedName>
        <fullName evidence="1">Uncharacterized protein</fullName>
    </submittedName>
</protein>
<dbReference type="KEGG" id="tog:HNI00_19600"/>
<sequence>MRTVWTLDHLDTGSSGHWINGIWINCGNCFAPAIALYSNRDVVGQSRRGEIGVWGNRGVGAMG</sequence>
<accession>A0AA97BN76</accession>
<evidence type="ECO:0000313" key="1">
    <source>
        <dbReference type="EMBL" id="WOB45102.1"/>
    </source>
</evidence>
<proteinExistence type="predicted"/>
<reference evidence="1" key="1">
    <citation type="submission" date="2020-05" db="EMBL/GenBank/DDBJ databases">
        <authorList>
            <person name="Zhu T."/>
            <person name="Keshari N."/>
            <person name="Lu X."/>
        </authorList>
    </citation>
    <scope>NUCLEOTIDE SEQUENCE</scope>
    <source>
        <strain evidence="1">NK1-22</strain>
    </source>
</reference>
<organism evidence="1">
    <name type="scientific">Thermoleptolyngbya oregonensis NK1-22</name>
    <dbReference type="NCBI Taxonomy" id="2547457"/>
    <lineage>
        <taxon>Bacteria</taxon>
        <taxon>Bacillati</taxon>
        <taxon>Cyanobacteriota</taxon>
        <taxon>Cyanophyceae</taxon>
        <taxon>Oculatellales</taxon>
        <taxon>Oculatellaceae</taxon>
        <taxon>Thermoleptolyngbya</taxon>
    </lineage>
</organism>
<name>A0AA97BN76_9CYAN</name>